<reference evidence="2" key="3">
    <citation type="submission" date="2015-02" db="EMBL/GenBank/DDBJ databases">
        <title>Genome analysis of three genomes within the thermophilic hydrogenogenic bacterial species Caldanaerobacter subterraneus.</title>
        <authorList>
            <person name="Sant'Anna F.H."/>
            <person name="Lebedinsky A."/>
            <person name="Sokolova T."/>
            <person name="Robb F.T."/>
            <person name="Gonzalez J.M."/>
        </authorList>
    </citation>
    <scope>NUCLEOTIDE SEQUENCE [LARGE SCALE GENOMIC DNA]</scope>
    <source>
        <strain evidence="2">DSM 12653</strain>
    </source>
</reference>
<protein>
    <recommendedName>
        <fullName evidence="3">SnoaL-like domain-containing protein</fullName>
    </recommendedName>
</protein>
<proteinExistence type="predicted"/>
<dbReference type="AlphaFoldDB" id="A0A0F5PPF2"/>
<evidence type="ECO:0000313" key="1">
    <source>
        <dbReference type="EMBL" id="KKC30485.1"/>
    </source>
</evidence>
<dbReference type="Gene3D" id="3.10.450.50">
    <property type="match status" value="1"/>
</dbReference>
<name>A0A0F5PPF2_9THEO</name>
<dbReference type="Proteomes" id="UP000010146">
    <property type="component" value="Unassembled WGS sequence"/>
</dbReference>
<evidence type="ECO:0000313" key="2">
    <source>
        <dbReference type="Proteomes" id="UP000010146"/>
    </source>
</evidence>
<dbReference type="InterPro" id="IPR032710">
    <property type="entry name" value="NTF2-like_dom_sf"/>
</dbReference>
<evidence type="ECO:0008006" key="3">
    <source>
        <dbReference type="Google" id="ProtNLM"/>
    </source>
</evidence>
<dbReference type="EMBL" id="ABXP02000031">
    <property type="protein sequence ID" value="KKC30485.1"/>
    <property type="molecule type" value="Genomic_DNA"/>
</dbReference>
<reference evidence="1 2" key="1">
    <citation type="submission" date="2008-07" db="EMBL/GenBank/DDBJ databases">
        <authorList>
            <person name="Gonzalez J."/>
            <person name="Sokolova T."/>
            <person name="Ferriera S."/>
            <person name="Johnson J."/>
            <person name="Kravitz S."/>
            <person name="Beeson K."/>
            <person name="Sutton G."/>
            <person name="Rogers Y.-H."/>
            <person name="Friedman R."/>
            <person name="Frazier M."/>
            <person name="Venter J.C."/>
        </authorList>
    </citation>
    <scope>NUCLEOTIDE SEQUENCE [LARGE SCALE GENOMIC DNA]</scope>
    <source>
        <strain evidence="1 2">DSM 12653</strain>
    </source>
</reference>
<sequence length="106" mass="13077">MDEKKYCYIEKRRFPYEIHYKDIKIDGDKARAVIDLEIKVKEAYPPFISYGENIFELEKQEGRWKITRHIYNEWDLRAYELYTDKKLSEPDYEQIKEQIDKEFGIK</sequence>
<organism evidence="1 2">
    <name type="scientific">Caldanaerobacter subterraneus subsp. pacificus DSM 12653</name>
    <dbReference type="NCBI Taxonomy" id="391606"/>
    <lineage>
        <taxon>Bacteria</taxon>
        <taxon>Bacillati</taxon>
        <taxon>Bacillota</taxon>
        <taxon>Clostridia</taxon>
        <taxon>Thermoanaerobacterales</taxon>
        <taxon>Thermoanaerobacteraceae</taxon>
        <taxon>Caldanaerobacter</taxon>
    </lineage>
</organism>
<gene>
    <name evidence="1" type="ORF">CDSM653_00439</name>
</gene>
<comment type="caution">
    <text evidence="1">The sequence shown here is derived from an EMBL/GenBank/DDBJ whole genome shotgun (WGS) entry which is preliminary data.</text>
</comment>
<accession>A0A0F5PPF2</accession>
<dbReference type="SUPFAM" id="SSF54427">
    <property type="entry name" value="NTF2-like"/>
    <property type="match status" value="1"/>
</dbReference>
<reference evidence="1 2" key="2">
    <citation type="journal article" date="2015" name="BMC Genomics">
        <title>Analysis of three genomes within the thermophilic bacterial species Caldanaerobacter subterraneus with a focus on carbon monoxide dehydrogenase evolution and hydrolase diversity.</title>
        <authorList>
            <person name="Sant'Anna F.H."/>
            <person name="Lebedinsky A.V."/>
            <person name="Sokolova T.G."/>
            <person name="Robb F.T."/>
            <person name="Gonzalez J.M."/>
        </authorList>
    </citation>
    <scope>NUCLEOTIDE SEQUENCE [LARGE SCALE GENOMIC DNA]</scope>
    <source>
        <strain evidence="1 2">DSM 12653</strain>
    </source>
</reference>